<evidence type="ECO:0000313" key="2">
    <source>
        <dbReference type="EMBL" id="ACN58793.1"/>
    </source>
</evidence>
<gene>
    <name evidence="2" type="ORF">AKSOIL_0148</name>
</gene>
<evidence type="ECO:0000256" key="1">
    <source>
        <dbReference type="SAM" id="SignalP"/>
    </source>
</evidence>
<proteinExistence type="predicted"/>
<name>C0INA7_9BACT</name>
<organism evidence="2">
    <name type="scientific">uncultured bacterium BLR9</name>
    <dbReference type="NCBI Taxonomy" id="506525"/>
    <lineage>
        <taxon>Bacteria</taxon>
        <taxon>environmental samples</taxon>
    </lineage>
</organism>
<dbReference type="EMBL" id="EU408350">
    <property type="protein sequence ID" value="ACN58793.1"/>
    <property type="molecule type" value="Genomic_DNA"/>
</dbReference>
<feature type="signal peptide" evidence="1">
    <location>
        <begin position="1"/>
        <end position="23"/>
    </location>
</feature>
<sequence>MRKSLTVSGLGGLFALAVLPAQAQMVLEQSPEHRFQLDFHVNDAALQKMLPKGWEPNIAVMGPAKDCNLRVIFIDRMAIAGPDGKQAGKGSERLVYVAIPVKQTGGAAQGQIIIAGLTEDAANVPGAFGVYRKADTVKMSRNLSMSNGAPLGEEDWELAGGGERMTVHLKYERGSPVKGGGEVRFFNPSDPGRYQIFRTDQTIDILRNTTTNPPDRVKEFTFSATGGRLAALFDGKEKVLSWDSFPYYNRTILVP</sequence>
<accession>C0INA7</accession>
<keyword evidence="1" id="KW-0732">Signal</keyword>
<feature type="chain" id="PRO_5002897039" evidence="1">
    <location>
        <begin position="24"/>
        <end position="255"/>
    </location>
</feature>
<dbReference type="AlphaFoldDB" id="C0INA7"/>
<reference evidence="2" key="1">
    <citation type="journal article" date="2009" name="ISME J.">
        <title>Functional metagenomics reveals diverse beta-lactamases in a remote Alaskan soil.</title>
        <authorList>
            <person name="Allen H.K."/>
            <person name="Moe L.A."/>
            <person name="Rodbumrer J."/>
            <person name="Gaarder A."/>
            <person name="Handelsman J."/>
        </authorList>
    </citation>
    <scope>NUCLEOTIDE SEQUENCE</scope>
</reference>
<protein>
    <submittedName>
        <fullName evidence="2">Uncharacterized protein</fullName>
    </submittedName>
</protein>